<evidence type="ECO:0000259" key="9">
    <source>
        <dbReference type="Pfam" id="PF01288"/>
    </source>
</evidence>
<dbReference type="HOGENOM" id="CLU_097916_0_1_11"/>
<dbReference type="GO" id="GO:0046654">
    <property type="term" value="P:tetrahydrofolate biosynthetic process"/>
    <property type="evidence" value="ECO:0007669"/>
    <property type="project" value="UniProtKB-UniPathway"/>
</dbReference>
<keyword evidence="4" id="KW-0808">Transferase</keyword>
<evidence type="ECO:0000256" key="6">
    <source>
        <dbReference type="ARBA" id="ARBA00022777"/>
    </source>
</evidence>
<dbReference type="PATRIC" id="fig|883161.3.peg.1904"/>
<dbReference type="UniPathway" id="UPA00077">
    <property type="reaction ID" value="UER00155"/>
</dbReference>
<dbReference type="SUPFAM" id="SSF55083">
    <property type="entry name" value="6-hydroxymethyl-7,8-dihydropterin pyrophosphokinase, HPPK"/>
    <property type="match status" value="1"/>
</dbReference>
<dbReference type="PANTHER" id="PTHR43071:SF1">
    <property type="entry name" value="2-AMINO-4-HYDROXY-6-HYDROXYMETHYLDIHYDROPTERIDINE PYROPHOSPHOKINASE"/>
    <property type="match status" value="1"/>
</dbReference>
<evidence type="ECO:0000313" key="11">
    <source>
        <dbReference type="Proteomes" id="UP000014417"/>
    </source>
</evidence>
<dbReference type="RefSeq" id="WP_016456722.1">
    <property type="nucleotide sequence ID" value="NZ_KE150269.1"/>
</dbReference>
<name>S2WIA8_9ACTN</name>
<comment type="catalytic activity">
    <reaction evidence="1">
        <text>6-hydroxymethyl-7,8-dihydropterin + ATP = (7,8-dihydropterin-6-yl)methyl diphosphate + AMP + H(+)</text>
        <dbReference type="Rhea" id="RHEA:11412"/>
        <dbReference type="ChEBI" id="CHEBI:15378"/>
        <dbReference type="ChEBI" id="CHEBI:30616"/>
        <dbReference type="ChEBI" id="CHEBI:44841"/>
        <dbReference type="ChEBI" id="CHEBI:72950"/>
        <dbReference type="ChEBI" id="CHEBI:456215"/>
        <dbReference type="EC" id="2.7.6.3"/>
    </reaction>
</comment>
<dbReference type="InterPro" id="IPR000550">
    <property type="entry name" value="Hppk"/>
</dbReference>
<evidence type="ECO:0000256" key="8">
    <source>
        <dbReference type="ARBA" id="ARBA00022909"/>
    </source>
</evidence>
<dbReference type="PANTHER" id="PTHR43071">
    <property type="entry name" value="2-AMINO-4-HYDROXY-6-HYDROXYMETHYLDIHYDROPTERIDINE PYROPHOSPHOKINASE"/>
    <property type="match status" value="1"/>
</dbReference>
<gene>
    <name evidence="10" type="ORF">HMPREF9306_01916</name>
</gene>
<evidence type="ECO:0000256" key="7">
    <source>
        <dbReference type="ARBA" id="ARBA00022840"/>
    </source>
</evidence>
<comment type="caution">
    <text evidence="10">The sequence shown here is derived from an EMBL/GenBank/DDBJ whole genome shotgun (WGS) entry which is preliminary data.</text>
</comment>
<dbReference type="EMBL" id="AGZR01000009">
    <property type="protein sequence ID" value="EPD32347.1"/>
    <property type="molecule type" value="Genomic_DNA"/>
</dbReference>
<dbReference type="AlphaFoldDB" id="S2WIA8"/>
<accession>S2WIA8</accession>
<evidence type="ECO:0000256" key="2">
    <source>
        <dbReference type="ARBA" id="ARBA00005051"/>
    </source>
</evidence>
<evidence type="ECO:0000256" key="4">
    <source>
        <dbReference type="ARBA" id="ARBA00022679"/>
    </source>
</evidence>
<dbReference type="EC" id="2.7.6.3" evidence="3"/>
<evidence type="ECO:0000256" key="1">
    <source>
        <dbReference type="ARBA" id="ARBA00000198"/>
    </source>
</evidence>
<organism evidence="10 11">
    <name type="scientific">Propionimicrobium lymphophilum ACS-093-V-SCH5</name>
    <dbReference type="NCBI Taxonomy" id="883161"/>
    <lineage>
        <taxon>Bacteria</taxon>
        <taxon>Bacillati</taxon>
        <taxon>Actinomycetota</taxon>
        <taxon>Actinomycetes</taxon>
        <taxon>Propionibacteriales</taxon>
        <taxon>Propionibacteriaceae</taxon>
        <taxon>Propionimicrobium</taxon>
    </lineage>
</organism>
<evidence type="ECO:0000256" key="3">
    <source>
        <dbReference type="ARBA" id="ARBA00013253"/>
    </source>
</evidence>
<dbReference type="GO" id="GO:0005524">
    <property type="term" value="F:ATP binding"/>
    <property type="evidence" value="ECO:0007669"/>
    <property type="project" value="UniProtKB-KW"/>
</dbReference>
<keyword evidence="6 10" id="KW-0418">Kinase</keyword>
<keyword evidence="5" id="KW-0547">Nucleotide-binding</keyword>
<protein>
    <recommendedName>
        <fullName evidence="3">2-amino-4-hydroxy-6-hydroxymethyldihydropteridine diphosphokinase</fullName>
        <ecNumber evidence="3">2.7.6.3</ecNumber>
    </recommendedName>
</protein>
<dbReference type="InterPro" id="IPR035907">
    <property type="entry name" value="Hppk_sf"/>
</dbReference>
<keyword evidence="8" id="KW-0289">Folate biosynthesis</keyword>
<dbReference type="NCBIfam" id="TIGR01498">
    <property type="entry name" value="folK"/>
    <property type="match status" value="1"/>
</dbReference>
<dbReference type="GO" id="GO:0003848">
    <property type="term" value="F:2-amino-4-hydroxy-6-hydroxymethyldihydropteridine diphosphokinase activity"/>
    <property type="evidence" value="ECO:0007669"/>
    <property type="project" value="UniProtKB-EC"/>
</dbReference>
<proteinExistence type="predicted"/>
<evidence type="ECO:0000256" key="5">
    <source>
        <dbReference type="ARBA" id="ARBA00022741"/>
    </source>
</evidence>
<dbReference type="Proteomes" id="UP000014417">
    <property type="component" value="Unassembled WGS sequence"/>
</dbReference>
<dbReference type="CDD" id="cd00483">
    <property type="entry name" value="HPPK"/>
    <property type="match status" value="1"/>
</dbReference>
<evidence type="ECO:0000313" key="10">
    <source>
        <dbReference type="EMBL" id="EPD32347.1"/>
    </source>
</evidence>
<sequence>MINLPQKCIFSIGSNQGDSLATITATIKELEQTPGLDVDAVSSFYRTKPVGDENQPDFLNVAVRVQSTLTPLTLLRRTQAIEKKHGRLRDPSRPKGPRTLDIDLIVIDDLESHSAELTLPHPAAHLRGFVLVPWAEIEPEALLPQGRIIDLINQLDVRGIERVPR</sequence>
<feature type="domain" description="7,8-dihydro-6-hydroxymethylpterin-pyrophosphokinase" evidence="9">
    <location>
        <begin position="10"/>
        <end position="139"/>
    </location>
</feature>
<keyword evidence="11" id="KW-1185">Reference proteome</keyword>
<keyword evidence="7" id="KW-0067">ATP-binding</keyword>
<dbReference type="GO" id="GO:0016301">
    <property type="term" value="F:kinase activity"/>
    <property type="evidence" value="ECO:0007669"/>
    <property type="project" value="UniProtKB-KW"/>
</dbReference>
<dbReference type="GO" id="GO:0046656">
    <property type="term" value="P:folic acid biosynthetic process"/>
    <property type="evidence" value="ECO:0007669"/>
    <property type="project" value="UniProtKB-KW"/>
</dbReference>
<dbReference type="Gene3D" id="3.30.70.560">
    <property type="entry name" value="7,8-Dihydro-6-hydroxymethylpterin-pyrophosphokinase HPPK"/>
    <property type="match status" value="1"/>
</dbReference>
<dbReference type="STRING" id="883161.HMPREF9306_01916"/>
<dbReference type="Pfam" id="PF01288">
    <property type="entry name" value="HPPK"/>
    <property type="match status" value="1"/>
</dbReference>
<reference evidence="10 11" key="1">
    <citation type="submission" date="2013-04" db="EMBL/GenBank/DDBJ databases">
        <title>The Genome Sequence of Propionimicrobium lymphophilum ACS-093-V-SCH5.</title>
        <authorList>
            <consortium name="The Broad Institute Genomics Platform"/>
            <person name="Earl A."/>
            <person name="Ward D."/>
            <person name="Feldgarden M."/>
            <person name="Gevers D."/>
            <person name="Saerens B."/>
            <person name="Vaneechoutte M."/>
            <person name="Walker B."/>
            <person name="Young S."/>
            <person name="Zeng Q."/>
            <person name="Gargeya S."/>
            <person name="Fitzgerald M."/>
            <person name="Haas B."/>
            <person name="Abouelleil A."/>
            <person name="Allen A.W."/>
            <person name="Alvarado L."/>
            <person name="Arachchi H.M."/>
            <person name="Berlin A.M."/>
            <person name="Chapman S.B."/>
            <person name="Gainer-Dewar J."/>
            <person name="Goldberg J."/>
            <person name="Griggs A."/>
            <person name="Gujja S."/>
            <person name="Hansen M."/>
            <person name="Howarth C."/>
            <person name="Imamovic A."/>
            <person name="Ireland A."/>
            <person name="Larimer J."/>
            <person name="McCowan C."/>
            <person name="Murphy C."/>
            <person name="Pearson M."/>
            <person name="Poon T.W."/>
            <person name="Priest M."/>
            <person name="Roberts A."/>
            <person name="Saif S."/>
            <person name="Shea T."/>
            <person name="Sisk P."/>
            <person name="Sykes S."/>
            <person name="Wortman J."/>
            <person name="Nusbaum C."/>
            <person name="Birren B."/>
        </authorList>
    </citation>
    <scope>NUCLEOTIDE SEQUENCE [LARGE SCALE GENOMIC DNA]</scope>
    <source>
        <strain evidence="10 11">ACS-093-V-SCH5</strain>
    </source>
</reference>
<comment type="pathway">
    <text evidence="2">Cofactor biosynthesis; tetrahydrofolate biosynthesis; 2-amino-4-hydroxy-6-hydroxymethyl-7,8-dihydropteridine diphosphate from 7,8-dihydroneopterin triphosphate: step 4/4.</text>
</comment>